<dbReference type="InterPro" id="IPR002763">
    <property type="entry name" value="DUF72"/>
</dbReference>
<proteinExistence type="predicted"/>
<gene>
    <name evidence="1" type="ORF">E6K71_00155</name>
</gene>
<organism evidence="1 2">
    <name type="scientific">Eiseniibacteriota bacterium</name>
    <dbReference type="NCBI Taxonomy" id="2212470"/>
    <lineage>
        <taxon>Bacteria</taxon>
        <taxon>Candidatus Eiseniibacteriota</taxon>
    </lineage>
</organism>
<accession>A0A538SJM8</accession>
<sequence length="419" mass="47967">MGTAKLVPADPGTTIIYRARIRDAPMVHLRFGCSGWDYQEWIGPVYRNASESKLRAYSRIFDTAEINSTFYRAPSPGMVQGWARFTPEDFVFAAKVPQTVTHDRLLDVAAGADKDLLAYCELMRPLLDAGKLGPLLLQLPPRLRFQETVIHRFLDTLPRAFTFALEPRNKSWMTLEAFDLLRATGVAYTIVDEPLLPPDLHVTAPFAYLRWHGHGTDPWYNYRYTEEELKDWVPRVQQVAGQAETVYGFFNNHFHGYAPENCLQILRMLGVQTQEHARALQRIDGFRKVATPAEVRLRSLTLEDFGADVPKDALVEAALERFMDRNRLDRAKRIDSKEVEISRDGQAILARVKDYRVELDLGAQSILHDCEDWGKLVDRKDFCKHVGKFFLSLPKQEALARLDQITANRDAWTFATPKD</sequence>
<evidence type="ECO:0000313" key="2">
    <source>
        <dbReference type="Proteomes" id="UP000316292"/>
    </source>
</evidence>
<evidence type="ECO:0000313" key="1">
    <source>
        <dbReference type="EMBL" id="TMQ51580.1"/>
    </source>
</evidence>
<dbReference type="Pfam" id="PF01904">
    <property type="entry name" value="DUF72"/>
    <property type="match status" value="1"/>
</dbReference>
<dbReference type="Gene3D" id="3.20.20.410">
    <property type="entry name" value="Protein of unknown function UPF0759"/>
    <property type="match status" value="1"/>
</dbReference>
<reference evidence="1 2" key="1">
    <citation type="journal article" date="2019" name="Nat. Microbiol.">
        <title>Mediterranean grassland soil C-N compound turnover is dependent on rainfall and depth, and is mediated by genomically divergent microorganisms.</title>
        <authorList>
            <person name="Diamond S."/>
            <person name="Andeer P.F."/>
            <person name="Li Z."/>
            <person name="Crits-Christoph A."/>
            <person name="Burstein D."/>
            <person name="Anantharaman K."/>
            <person name="Lane K.R."/>
            <person name="Thomas B.C."/>
            <person name="Pan C."/>
            <person name="Northen T.R."/>
            <person name="Banfield J.F."/>
        </authorList>
    </citation>
    <scope>NUCLEOTIDE SEQUENCE [LARGE SCALE GENOMIC DNA]</scope>
    <source>
        <strain evidence="1">WS_1</strain>
    </source>
</reference>
<dbReference type="PANTHER" id="PTHR30348:SF4">
    <property type="entry name" value="DUF72 DOMAIN-CONTAINING PROTEIN"/>
    <property type="match status" value="1"/>
</dbReference>
<dbReference type="EMBL" id="VBOR01000004">
    <property type="protein sequence ID" value="TMQ51580.1"/>
    <property type="molecule type" value="Genomic_DNA"/>
</dbReference>
<dbReference type="PANTHER" id="PTHR30348">
    <property type="entry name" value="UNCHARACTERIZED PROTEIN YECE"/>
    <property type="match status" value="1"/>
</dbReference>
<dbReference type="SUPFAM" id="SSF117396">
    <property type="entry name" value="TM1631-like"/>
    <property type="match status" value="1"/>
</dbReference>
<dbReference type="Proteomes" id="UP000316292">
    <property type="component" value="Unassembled WGS sequence"/>
</dbReference>
<dbReference type="AlphaFoldDB" id="A0A538SJM8"/>
<dbReference type="InterPro" id="IPR036520">
    <property type="entry name" value="UPF0759_sf"/>
</dbReference>
<comment type="caution">
    <text evidence="1">The sequence shown here is derived from an EMBL/GenBank/DDBJ whole genome shotgun (WGS) entry which is preliminary data.</text>
</comment>
<name>A0A538SJM8_UNCEI</name>
<protein>
    <submittedName>
        <fullName evidence="1">DUF72 domain-containing protein</fullName>
    </submittedName>
</protein>